<evidence type="ECO:0000313" key="4">
    <source>
        <dbReference type="Proteomes" id="UP000028504"/>
    </source>
</evidence>
<proteinExistence type="predicted"/>
<protein>
    <recommendedName>
        <fullName evidence="2">DUF5979 domain-containing protein</fullName>
    </recommendedName>
</protein>
<keyword evidence="4" id="KW-1185">Reference proteome</keyword>
<feature type="region of interest" description="Disordered" evidence="1">
    <location>
        <begin position="620"/>
        <end position="668"/>
    </location>
</feature>
<reference evidence="3 4" key="1">
    <citation type="submission" date="2014-07" db="EMBL/GenBank/DDBJ databases">
        <title>Complete genome sequence of Corynebacterium atypicum DSM 44849: identifiction of the mycolic acid biosynthesis genes.</title>
        <authorList>
            <person name="Tippelt A."/>
            <person name="Mollmann S."/>
            <person name="Albersmeier A."/>
            <person name="Jaenicke S."/>
            <person name="Ruckert C."/>
            <person name="Tauch A."/>
        </authorList>
    </citation>
    <scope>NUCLEOTIDE SEQUENCE [LARGE SCALE GENOMIC DNA]</scope>
    <source>
        <strain evidence="3 4">R2070</strain>
    </source>
</reference>
<dbReference type="InterPro" id="IPR046022">
    <property type="entry name" value="DUF5979"/>
</dbReference>
<dbReference type="RefSeq" id="WP_038605532.1">
    <property type="nucleotide sequence ID" value="NZ_CP008944.1"/>
</dbReference>
<feature type="compositionally biased region" description="Basic and acidic residues" evidence="1">
    <location>
        <begin position="1170"/>
        <end position="1180"/>
    </location>
</feature>
<sequence length="1233" mass="130988">MHGAHRQEIPLELTADVRAGENNPFAQQINTHEIEAALKCWSSGKKTGAPDIDRVYRGRPVNGKLPLDKVTAGPGEDQVMVPVGTVCEVKSEPTEITDQDGRQIPANAVVRWRVEQGTESNTVNNQVSTEFTVGKEAHLDGPSGARVHLTHDYQFILGYMAVGLEITGLTPAKKAELFATLPGGKMPLQYSCRYVRDASLLPEISGVHPQDVKPLIDIAHLSEGNSSQWDAAGQTWAHLDGPEAFTFLPPMPMGTQCLFQLEDLAGNSPQLDGFTYDLHTYSRACVATQDRREPSQGGFPTIRYHEDGSCFDSSPRIDENNLDMKNPNAVEGTEEGTIVEGNDTTAVKIRINYRPEDVAVPIRHEVAAEPGAFVPADTRFGYTATCRRGEEVTFGPKDVELSASGRAQLDRVARGSECTFEPKGLPEVAGVELGYEQDSLKFTVSQAGVPREHVVKATARPGDKHRLLADVTLEGVDSAEVAARCTLPDGRGEEHTARAAASGEVELGEAPEGSRCVVASTPEAASGVAVSSSVTPPAVTIGTSDARVAVTHRGSELEEGRIGIEVRAEGLDRLSDPAEADDASATVTLTGEDGQTIVREVPLGGAQVVDVAGAGERSAVPGAAGVLDPDDVDGDTGRSEAADGAGGAGEARDGAAGDEDSDGAGLVNDDVDRAAEGLDLLNRFLERAAGQGFTVTAEPITLGGKTITPQIEPVQVTAGQKTQVTYRVSEQDATANVDVDLNVGLDLPDGLAAGAREAIVKARLGGELFVPATYQCRRNGAVVKAGSLELRAPGLDATIDRVPVGAECAVAADLVVPEGLDAPADQKGLSRTVSVADAGARAELEVNYPVQAASMTLRKKIDGRGVASLPPSHKFQINYRCTIGGELVKEGTTRLGRFEFPTEENGAVITGVPVGSTCRIEETEESTTLPGTLIEPRWTYTGNRVGDASELEQACDGNGPCHSPRMETHDVTVHVRPSDKELHTEAGGSYGNFQGAFVIWNKVSCPTVRLRLQQHLAGDAREMAQGQTFAYSYRCWDENYRKIWNIPDNKVLTPGEIEFFSRQPVQGTLRATDDGCGDDTAAAPEEIGSVQVPADFTCTVTALPPPDPAERRLLVGYLQPPRIDAHGPAPAGRQREPGVDYLPGGGRFRPEHGRRQRHPGGAQGGLPAHPAERGAEDGRRRGVCQYPVGEEPEADQLAVRGALAPRRAGPAARRGADRSRRDEDHPARGAAGR</sequence>
<feature type="domain" description="DUF5979" evidence="2">
    <location>
        <begin position="479"/>
        <end position="551"/>
    </location>
</feature>
<feature type="compositionally biased region" description="Low complexity" evidence="1">
    <location>
        <begin position="1197"/>
        <end position="1213"/>
    </location>
</feature>
<evidence type="ECO:0000256" key="1">
    <source>
        <dbReference type="SAM" id="MobiDB-lite"/>
    </source>
</evidence>
<evidence type="ECO:0000313" key="3">
    <source>
        <dbReference type="EMBL" id="AIG64158.1"/>
    </source>
</evidence>
<dbReference type="EMBL" id="CP008944">
    <property type="protein sequence ID" value="AIG64158.1"/>
    <property type="molecule type" value="Genomic_DNA"/>
</dbReference>
<feature type="domain" description="DUF5979" evidence="2">
    <location>
        <begin position="773"/>
        <end position="844"/>
    </location>
</feature>
<dbReference type="Proteomes" id="UP000028504">
    <property type="component" value="Chromosome"/>
</dbReference>
<feature type="compositionally biased region" description="Basic and acidic residues" evidence="1">
    <location>
        <begin position="1214"/>
        <end position="1227"/>
    </location>
</feature>
<evidence type="ECO:0000259" key="2">
    <source>
        <dbReference type="Pfam" id="PF19407"/>
    </source>
</evidence>
<feature type="domain" description="DUF5979" evidence="2">
    <location>
        <begin position="856"/>
        <end position="943"/>
    </location>
</feature>
<gene>
    <name evidence="3" type="ORF">CATYP_05465</name>
</gene>
<name>A0ABM5QN06_9CORY</name>
<dbReference type="Pfam" id="PF19407">
    <property type="entry name" value="DUF5979"/>
    <property type="match status" value="3"/>
</dbReference>
<feature type="region of interest" description="Disordered" evidence="1">
    <location>
        <begin position="1121"/>
        <end position="1233"/>
    </location>
</feature>
<accession>A0ABM5QN06</accession>
<organism evidence="3 4">
    <name type="scientific">Corynebacterium atypicum</name>
    <dbReference type="NCBI Taxonomy" id="191610"/>
    <lineage>
        <taxon>Bacteria</taxon>
        <taxon>Bacillati</taxon>
        <taxon>Actinomycetota</taxon>
        <taxon>Actinomycetes</taxon>
        <taxon>Mycobacteriales</taxon>
        <taxon>Corynebacteriaceae</taxon>
        <taxon>Corynebacterium</taxon>
    </lineage>
</organism>